<evidence type="ECO:0000313" key="1">
    <source>
        <dbReference type="EMBL" id="MDR6221591.1"/>
    </source>
</evidence>
<sequence length="71" mass="8382">MIVLILLKEYLGTDYRDFVEIVEVMDSIKEEVDLDQVLLFTTLEKFMTRIDSAAFTILLNKKLNLFYSWGE</sequence>
<dbReference type="EMBL" id="JAVDQI010000001">
    <property type="protein sequence ID" value="MDR6221591.1"/>
    <property type="molecule type" value="Genomic_DNA"/>
</dbReference>
<name>A0AA90TXD1_9EURY</name>
<proteinExistence type="predicted"/>
<reference evidence="1 2" key="1">
    <citation type="submission" date="2023-07" db="EMBL/GenBank/DDBJ databases">
        <title>Genomic Encyclopedia of Type Strains, Phase IV (KMG-IV): sequencing the most valuable type-strain genomes for metagenomic binning, comparative biology and taxonomic classification.</title>
        <authorList>
            <person name="Goeker M."/>
        </authorList>
    </citation>
    <scope>NUCLEOTIDE SEQUENCE [LARGE SCALE GENOMIC DNA]</scope>
    <source>
        <strain evidence="1 2">DSM 17273</strain>
    </source>
</reference>
<accession>A0AA90TXD1</accession>
<gene>
    <name evidence="1" type="ORF">J2750_000023</name>
</gene>
<protein>
    <submittedName>
        <fullName evidence="1">Heptaprenylglyceryl phosphate synthase</fullName>
    </submittedName>
</protein>
<dbReference type="Proteomes" id="UP001185015">
    <property type="component" value="Unassembled WGS sequence"/>
</dbReference>
<comment type="caution">
    <text evidence="1">The sequence shown here is derived from an EMBL/GenBank/DDBJ whole genome shotgun (WGS) entry which is preliminary data.</text>
</comment>
<evidence type="ECO:0000313" key="2">
    <source>
        <dbReference type="Proteomes" id="UP001185015"/>
    </source>
</evidence>
<keyword evidence="2" id="KW-1185">Reference proteome</keyword>
<dbReference type="RefSeq" id="WP_270096590.1">
    <property type="nucleotide sequence ID" value="NZ_JAQFFK010000003.1"/>
</dbReference>
<organism evidence="1 2">
    <name type="scientific">Methanococcoides alaskense</name>
    <dbReference type="NCBI Taxonomy" id="325778"/>
    <lineage>
        <taxon>Archaea</taxon>
        <taxon>Methanobacteriati</taxon>
        <taxon>Methanobacteriota</taxon>
        <taxon>Stenosarchaea group</taxon>
        <taxon>Methanomicrobia</taxon>
        <taxon>Methanosarcinales</taxon>
        <taxon>Methanosarcinaceae</taxon>
        <taxon>Methanococcoides</taxon>
    </lineage>
</organism>
<dbReference type="AlphaFoldDB" id="A0AA90TXD1"/>